<comment type="caution">
    <text evidence="8">The sequence shown here is derived from an EMBL/GenBank/DDBJ whole genome shotgun (WGS) entry which is preliminary data.</text>
</comment>
<dbReference type="GO" id="GO:0005634">
    <property type="term" value="C:nucleus"/>
    <property type="evidence" value="ECO:0007669"/>
    <property type="project" value="UniProtKB-SubCell"/>
</dbReference>
<keyword evidence="4" id="KW-0804">Transcription</keyword>
<dbReference type="Pfam" id="PF13837">
    <property type="entry name" value="Myb_DNA-bind_4"/>
    <property type="match status" value="1"/>
</dbReference>
<evidence type="ECO:0000256" key="4">
    <source>
        <dbReference type="ARBA" id="ARBA00023163"/>
    </source>
</evidence>
<evidence type="ECO:0000313" key="9">
    <source>
        <dbReference type="Proteomes" id="UP001293593"/>
    </source>
</evidence>
<comment type="subcellular location">
    <subcellularLocation>
        <location evidence="1">Nucleus</location>
    </subcellularLocation>
</comment>
<evidence type="ECO:0000256" key="3">
    <source>
        <dbReference type="ARBA" id="ARBA00023125"/>
    </source>
</evidence>
<keyword evidence="5" id="KW-0539">Nucleus</keyword>
<evidence type="ECO:0000259" key="7">
    <source>
        <dbReference type="PROSITE" id="PS50090"/>
    </source>
</evidence>
<feature type="region of interest" description="Disordered" evidence="6">
    <location>
        <begin position="384"/>
        <end position="403"/>
    </location>
</feature>
<keyword evidence="2" id="KW-0805">Transcription regulation</keyword>
<sequence length="403" mass="46712">MGDPYPYGLLDFQQVLSGRNHHDHLPELPCGGGGDATSGAAAPLLPNNYKDVVFSHGYDTNTFAPSNPTVTAASALEKGWVGFDDMGNNNRWPRQETLLLLEIRSRLDSKFRETNHKAPLWNQISRIMSEEYGYQRSGKKCKEKFENLYKYYKKTKEGKTGRQDGKHYRFFRQLEAICGESSSSTTTNNITTTSANYYQPPSMTFTSDGEKVLHHNNNINKYCSKSLIGLSNNSSSDHQFETSSSENNNDNIKDMSAVTYMVMKQKQVEMDQKRESGKRKRLRVEVEEIVECHMKKMIESQEAWMEKMMSVVEQREQEMVYKEEERMRDPIRFDQQQVHQLWAKERAWVATRDTALMEVVKKHLGKELITTNHHHQPMVVQEYEEEPQRKNSMLGGQNWRSQI</sequence>
<organism evidence="8 9">
    <name type="scientific">Acacia crassicarpa</name>
    <name type="common">northern wattle</name>
    <dbReference type="NCBI Taxonomy" id="499986"/>
    <lineage>
        <taxon>Eukaryota</taxon>
        <taxon>Viridiplantae</taxon>
        <taxon>Streptophyta</taxon>
        <taxon>Embryophyta</taxon>
        <taxon>Tracheophyta</taxon>
        <taxon>Spermatophyta</taxon>
        <taxon>Magnoliopsida</taxon>
        <taxon>eudicotyledons</taxon>
        <taxon>Gunneridae</taxon>
        <taxon>Pentapetalae</taxon>
        <taxon>rosids</taxon>
        <taxon>fabids</taxon>
        <taxon>Fabales</taxon>
        <taxon>Fabaceae</taxon>
        <taxon>Caesalpinioideae</taxon>
        <taxon>mimosoid clade</taxon>
        <taxon>Acacieae</taxon>
        <taxon>Acacia</taxon>
    </lineage>
</organism>
<feature type="domain" description="Myb-like" evidence="7">
    <location>
        <begin position="88"/>
        <end position="149"/>
    </location>
</feature>
<dbReference type="InterPro" id="IPR001005">
    <property type="entry name" value="SANT/Myb"/>
</dbReference>
<evidence type="ECO:0000256" key="5">
    <source>
        <dbReference type="ARBA" id="ARBA00023242"/>
    </source>
</evidence>
<feature type="compositionally biased region" description="Polar residues" evidence="6">
    <location>
        <begin position="390"/>
        <end position="403"/>
    </location>
</feature>
<gene>
    <name evidence="8" type="ORF">QN277_025369</name>
</gene>
<keyword evidence="9" id="KW-1185">Reference proteome</keyword>
<evidence type="ECO:0000256" key="1">
    <source>
        <dbReference type="ARBA" id="ARBA00004123"/>
    </source>
</evidence>
<proteinExistence type="predicted"/>
<protein>
    <recommendedName>
        <fullName evidence="7">Myb-like domain-containing protein</fullName>
    </recommendedName>
</protein>
<dbReference type="InterPro" id="IPR044822">
    <property type="entry name" value="Myb_DNA-bind_4"/>
</dbReference>
<dbReference type="CDD" id="cd12203">
    <property type="entry name" value="GT1"/>
    <property type="match status" value="1"/>
</dbReference>
<dbReference type="FunFam" id="1.10.10.60:FF:000342">
    <property type="entry name" value="trihelix transcription factor PTL-like"/>
    <property type="match status" value="1"/>
</dbReference>
<keyword evidence="3" id="KW-0238">DNA-binding</keyword>
<dbReference type="AlphaFoldDB" id="A0AAE1JE61"/>
<evidence type="ECO:0000256" key="6">
    <source>
        <dbReference type="SAM" id="MobiDB-lite"/>
    </source>
</evidence>
<evidence type="ECO:0000313" key="8">
    <source>
        <dbReference type="EMBL" id="KAK4268761.1"/>
    </source>
</evidence>
<dbReference type="GO" id="GO:0006355">
    <property type="term" value="P:regulation of DNA-templated transcription"/>
    <property type="evidence" value="ECO:0007669"/>
    <property type="project" value="UniProtKB-ARBA"/>
</dbReference>
<evidence type="ECO:0000256" key="2">
    <source>
        <dbReference type="ARBA" id="ARBA00023015"/>
    </source>
</evidence>
<dbReference type="Proteomes" id="UP001293593">
    <property type="component" value="Unassembled WGS sequence"/>
</dbReference>
<name>A0AAE1JE61_9FABA</name>
<dbReference type="PANTHER" id="PTHR21654">
    <property type="entry name" value="FI21293P1"/>
    <property type="match status" value="1"/>
</dbReference>
<accession>A0AAE1JE61</accession>
<dbReference type="Gene3D" id="1.10.10.60">
    <property type="entry name" value="Homeodomain-like"/>
    <property type="match status" value="1"/>
</dbReference>
<dbReference type="EMBL" id="JAWXYG010000007">
    <property type="protein sequence ID" value="KAK4268761.1"/>
    <property type="molecule type" value="Genomic_DNA"/>
</dbReference>
<dbReference type="PANTHER" id="PTHR21654:SF63">
    <property type="entry name" value="MYB-LIKE DOMAIN-CONTAINING PROTEIN"/>
    <property type="match status" value="1"/>
</dbReference>
<reference evidence="8" key="1">
    <citation type="submission" date="2023-10" db="EMBL/GenBank/DDBJ databases">
        <title>Chromosome-level genome of the transformable northern wattle, Acacia crassicarpa.</title>
        <authorList>
            <person name="Massaro I."/>
            <person name="Sinha N.R."/>
            <person name="Poethig S."/>
            <person name="Leichty A.R."/>
        </authorList>
    </citation>
    <scope>NUCLEOTIDE SEQUENCE</scope>
    <source>
        <strain evidence="8">Acra3RX</strain>
        <tissue evidence="8">Leaf</tissue>
    </source>
</reference>
<dbReference type="GO" id="GO:0003677">
    <property type="term" value="F:DNA binding"/>
    <property type="evidence" value="ECO:0007669"/>
    <property type="project" value="UniProtKB-KW"/>
</dbReference>
<dbReference type="PROSITE" id="PS50090">
    <property type="entry name" value="MYB_LIKE"/>
    <property type="match status" value="1"/>
</dbReference>